<evidence type="ECO:0000313" key="7">
    <source>
        <dbReference type="EMBL" id="OGB73879.1"/>
    </source>
</evidence>
<gene>
    <name evidence="7" type="ORF">A3K51_02205</name>
</gene>
<evidence type="ECO:0000259" key="6">
    <source>
        <dbReference type="Pfam" id="PF00483"/>
    </source>
</evidence>
<comment type="caution">
    <text evidence="7">The sequence shown here is derived from an EMBL/GenBank/DDBJ whole genome shotgun (WGS) entry which is preliminary data.</text>
</comment>
<keyword evidence="4" id="KW-0548">Nucleotidyltransferase</keyword>
<dbReference type="InterPro" id="IPR005771">
    <property type="entry name" value="GalU_uridylyltTrfase_bac/arc"/>
</dbReference>
<dbReference type="Proteomes" id="UP000178085">
    <property type="component" value="Unassembled WGS sequence"/>
</dbReference>
<dbReference type="GO" id="GO:0003983">
    <property type="term" value="F:UTP:glucose-1-phosphate uridylyltransferase activity"/>
    <property type="evidence" value="ECO:0007669"/>
    <property type="project" value="UniProtKB-EC"/>
</dbReference>
<protein>
    <recommendedName>
        <fullName evidence="2">UTP--glucose-1-phosphate uridylyltransferase</fullName>
        <ecNumber evidence="2">2.7.7.9</ecNumber>
    </recommendedName>
</protein>
<dbReference type="GO" id="GO:0006011">
    <property type="term" value="P:UDP-alpha-D-glucose metabolic process"/>
    <property type="evidence" value="ECO:0007669"/>
    <property type="project" value="InterPro"/>
</dbReference>
<evidence type="ECO:0000256" key="5">
    <source>
        <dbReference type="ARBA" id="ARBA00048128"/>
    </source>
</evidence>
<comment type="catalytic activity">
    <reaction evidence="5">
        <text>alpha-D-glucose 1-phosphate + UTP + H(+) = UDP-alpha-D-glucose + diphosphate</text>
        <dbReference type="Rhea" id="RHEA:19889"/>
        <dbReference type="ChEBI" id="CHEBI:15378"/>
        <dbReference type="ChEBI" id="CHEBI:33019"/>
        <dbReference type="ChEBI" id="CHEBI:46398"/>
        <dbReference type="ChEBI" id="CHEBI:58601"/>
        <dbReference type="ChEBI" id="CHEBI:58885"/>
        <dbReference type="EC" id="2.7.7.9"/>
    </reaction>
</comment>
<dbReference type="Gene3D" id="3.90.550.10">
    <property type="entry name" value="Spore Coat Polysaccharide Biosynthesis Protein SpsA, Chain A"/>
    <property type="match status" value="1"/>
</dbReference>
<dbReference type="AlphaFoldDB" id="A0A1F4NQZ7"/>
<evidence type="ECO:0000256" key="4">
    <source>
        <dbReference type="ARBA" id="ARBA00022695"/>
    </source>
</evidence>
<dbReference type="PANTHER" id="PTHR43197">
    <property type="entry name" value="UTP--GLUCOSE-1-PHOSPHATE URIDYLYLTRANSFERASE"/>
    <property type="match status" value="1"/>
</dbReference>
<comment type="similarity">
    <text evidence="1">Belongs to the UDPGP type 2 family.</text>
</comment>
<dbReference type="InterPro" id="IPR029044">
    <property type="entry name" value="Nucleotide-diphossugar_trans"/>
</dbReference>
<evidence type="ECO:0000256" key="2">
    <source>
        <dbReference type="ARBA" id="ARBA00012415"/>
    </source>
</evidence>
<reference evidence="7 8" key="1">
    <citation type="journal article" date="2016" name="Nat. Commun.">
        <title>Thousands of microbial genomes shed light on interconnected biogeochemical processes in an aquifer system.</title>
        <authorList>
            <person name="Anantharaman K."/>
            <person name="Brown C.T."/>
            <person name="Hug L.A."/>
            <person name="Sharon I."/>
            <person name="Castelle C.J."/>
            <person name="Probst A.J."/>
            <person name="Thomas B.C."/>
            <person name="Singh A."/>
            <person name="Wilkins M.J."/>
            <person name="Karaoz U."/>
            <person name="Brodie E.L."/>
            <person name="Williams K.H."/>
            <person name="Hubbard S.S."/>
            <person name="Banfield J.F."/>
        </authorList>
    </citation>
    <scope>NUCLEOTIDE SEQUENCE [LARGE SCALE GENOMIC DNA]</scope>
</reference>
<dbReference type="PANTHER" id="PTHR43197:SF1">
    <property type="entry name" value="UTP--GLUCOSE-1-PHOSPHATE URIDYLYLTRANSFERASE"/>
    <property type="match status" value="1"/>
</dbReference>
<sequence length="285" mass="32262">MPPVRKAVIAVAGFGTRFLPITKASPKEMLPIIDKPIVQYIAEELHDAGIKEIILVTNWQKKSVEDHFDPSFELEHQLLAQGKKALVQQMKQISKLAKFVYVRQIEGYGNALPLITAQDLIGNEPFIYAFGDDLVKSKISFSKQLIDTYRKHHCSIIGVQEVDSKEVSKYGIVKLRSDTPFLEDIVEKPSPQQAPSHLASFGRYLFTPDIFRALKQTRHGKDNEFWTADAIKHLIKIAPVVTRKVVGGKWLTTGDPASYLATIIEYALDQPQLRQQLINRFANRK</sequence>
<dbReference type="SUPFAM" id="SSF53448">
    <property type="entry name" value="Nucleotide-diphospho-sugar transferases"/>
    <property type="match status" value="1"/>
</dbReference>
<proteinExistence type="inferred from homology"/>
<dbReference type="Pfam" id="PF00483">
    <property type="entry name" value="NTP_transferase"/>
    <property type="match status" value="1"/>
</dbReference>
<evidence type="ECO:0000256" key="1">
    <source>
        <dbReference type="ARBA" id="ARBA00006890"/>
    </source>
</evidence>
<evidence type="ECO:0000256" key="3">
    <source>
        <dbReference type="ARBA" id="ARBA00022679"/>
    </source>
</evidence>
<dbReference type="EC" id="2.7.7.9" evidence="2"/>
<evidence type="ECO:0000313" key="8">
    <source>
        <dbReference type="Proteomes" id="UP000178085"/>
    </source>
</evidence>
<feature type="domain" description="Nucleotidyl transferase" evidence="6">
    <location>
        <begin position="6"/>
        <end position="262"/>
    </location>
</feature>
<keyword evidence="3" id="KW-0808">Transferase</keyword>
<dbReference type="EMBL" id="METD01000001">
    <property type="protein sequence ID" value="OGB73879.1"/>
    <property type="molecule type" value="Genomic_DNA"/>
</dbReference>
<dbReference type="InterPro" id="IPR005835">
    <property type="entry name" value="NTP_transferase_dom"/>
</dbReference>
<accession>A0A1F4NQZ7</accession>
<name>A0A1F4NQZ7_UNCK3</name>
<organism evidence="7 8">
    <name type="scientific">candidate division Kazan bacterium RIFCSPLOWO2_01_FULL_45_19</name>
    <dbReference type="NCBI Taxonomy" id="1798538"/>
    <lineage>
        <taxon>Bacteria</taxon>
        <taxon>Bacteria division Kazan-3B-28</taxon>
    </lineage>
</organism>